<evidence type="ECO:0000256" key="1">
    <source>
        <dbReference type="ARBA" id="ARBA00006432"/>
    </source>
</evidence>
<evidence type="ECO:0000259" key="9">
    <source>
        <dbReference type="Pfam" id="PF13193"/>
    </source>
</evidence>
<feature type="domain" description="AMP-binding enzyme C-terminal" evidence="9">
    <location>
        <begin position="455"/>
        <end position="529"/>
    </location>
</feature>
<dbReference type="PROSITE" id="PS00455">
    <property type="entry name" value="AMP_BINDING"/>
    <property type="match status" value="1"/>
</dbReference>
<reference evidence="10 11" key="1">
    <citation type="submission" date="2016-11" db="EMBL/GenBank/DDBJ databases">
        <title>Complete genome sequence of the aerobically denitrifying bacterium Chelatococcus daeguensis TAD1.</title>
        <authorList>
            <person name="Yang Y."/>
            <person name="Huang S."/>
            <person name="Lin E."/>
        </authorList>
    </citation>
    <scope>NUCLEOTIDE SEQUENCE [LARGE SCALE GENOMIC DNA]</scope>
    <source>
        <strain evidence="10 11">TAD1</strain>
    </source>
</reference>
<evidence type="ECO:0000256" key="3">
    <source>
        <dbReference type="ARBA" id="ARBA00022832"/>
    </source>
</evidence>
<keyword evidence="2" id="KW-0436">Ligase</keyword>
<name>A0AAC9JTZ3_9HYPH</name>
<dbReference type="Pfam" id="PF00501">
    <property type="entry name" value="AMP-binding"/>
    <property type="match status" value="1"/>
</dbReference>
<evidence type="ECO:0000256" key="5">
    <source>
        <dbReference type="ARBA" id="ARBA00051915"/>
    </source>
</evidence>
<sequence length="542" mass="59223">MTASAYDLHLDRNPANFQPLTPLTFLERAASVFPERTAIIHGSLRRNYRDFYARARRLASALAAHGIGRGDTVSVMLSNTPAMLECHYGVPMTGAVLNTLNTRLDAAIIAFTLDHAETRVLITDREFSKTIREALALAKAKPLVIDYDDPEYYGPGEVLGKTDYETFLAGGDPDHAWQMPDDEWDAISLNYTSGTTGDPKGVVYHHRGAYLLAMGNVVTCGMGKHPVYLWTLPMFHCNGWCFPWSISVVAGTHVCLRQVRAGAMYAALAEHGVTHLCGAPIVMATLLNAPATDKRDFTQKVAFFTAAAPPPEAVLAAMKDAGFDVTHLYGLTETYGPAVVNDWNSAWDDLPTGDYAAKKARQGVRYLVLEGLDVRDPETLASVPADGETLGEVMFRGNVVMKGYLKNKAATDKAFAGGWFHSGDLGVKHPDGYIQLKDRSKDIIISGGENISSIEVEDALYKHPAVQAAAVVAKPDEKWGETPCAFVELRPGAEATAEELIAFCRSRLAAFKCPRHVVFTELPKTSTGKIQKFRLREMAREA</sequence>
<evidence type="ECO:0000259" key="8">
    <source>
        <dbReference type="Pfam" id="PF00501"/>
    </source>
</evidence>
<dbReference type="KEGG" id="cdq:BOQ54_13940"/>
<organism evidence="10 11">
    <name type="scientific">Chelatococcus daeguensis</name>
    <dbReference type="NCBI Taxonomy" id="444444"/>
    <lineage>
        <taxon>Bacteria</taxon>
        <taxon>Pseudomonadati</taxon>
        <taxon>Pseudomonadota</taxon>
        <taxon>Alphaproteobacteria</taxon>
        <taxon>Hyphomicrobiales</taxon>
        <taxon>Chelatococcaceae</taxon>
        <taxon>Chelatococcus</taxon>
    </lineage>
</organism>
<feature type="domain" description="AMP-dependent synthetase/ligase" evidence="8">
    <location>
        <begin position="26"/>
        <end position="405"/>
    </location>
</feature>
<evidence type="ECO:0000256" key="2">
    <source>
        <dbReference type="ARBA" id="ARBA00022598"/>
    </source>
</evidence>
<evidence type="ECO:0000256" key="7">
    <source>
        <dbReference type="ARBA" id="ARBA00067668"/>
    </source>
</evidence>
<dbReference type="GO" id="GO:0006631">
    <property type="term" value="P:fatty acid metabolic process"/>
    <property type="evidence" value="ECO:0007669"/>
    <property type="project" value="UniProtKB-KW"/>
</dbReference>
<protein>
    <recommendedName>
        <fullName evidence="7">3-methylmercaptopropionyl-CoA ligase</fullName>
        <ecNumber evidence="6">6.2.1.44</ecNumber>
    </recommendedName>
</protein>
<dbReference type="Gene3D" id="3.30.300.30">
    <property type="match status" value="1"/>
</dbReference>
<dbReference type="EC" id="6.2.1.44" evidence="6"/>
<dbReference type="PANTHER" id="PTHR43859:SF4">
    <property type="entry name" value="BUTANOATE--COA LIGASE AAE1-RELATED"/>
    <property type="match status" value="1"/>
</dbReference>
<dbReference type="Gene3D" id="3.40.50.12780">
    <property type="entry name" value="N-terminal domain of ligase-like"/>
    <property type="match status" value="1"/>
</dbReference>
<dbReference type="RefSeq" id="WP_071924120.1">
    <property type="nucleotide sequence ID" value="NZ_CP018095.1"/>
</dbReference>
<dbReference type="InterPro" id="IPR000873">
    <property type="entry name" value="AMP-dep_synth/lig_dom"/>
</dbReference>
<evidence type="ECO:0000256" key="6">
    <source>
        <dbReference type="ARBA" id="ARBA00066616"/>
    </source>
</evidence>
<dbReference type="InterPro" id="IPR025110">
    <property type="entry name" value="AMP-bd_C"/>
</dbReference>
<dbReference type="NCBIfam" id="NF006020">
    <property type="entry name" value="PRK08162.1"/>
    <property type="match status" value="1"/>
</dbReference>
<dbReference type="AlphaFoldDB" id="A0AAC9JTZ3"/>
<dbReference type="PANTHER" id="PTHR43859">
    <property type="entry name" value="ACYL-ACTIVATING ENZYME"/>
    <property type="match status" value="1"/>
</dbReference>
<dbReference type="FunFam" id="3.30.300.30:FF:000008">
    <property type="entry name" value="2,3-dihydroxybenzoate-AMP ligase"/>
    <property type="match status" value="1"/>
</dbReference>
<dbReference type="InterPro" id="IPR020845">
    <property type="entry name" value="AMP-binding_CS"/>
</dbReference>
<dbReference type="GO" id="GO:0016874">
    <property type="term" value="F:ligase activity"/>
    <property type="evidence" value="ECO:0007669"/>
    <property type="project" value="UniProtKB-KW"/>
</dbReference>
<dbReference type="SUPFAM" id="SSF56801">
    <property type="entry name" value="Acetyl-CoA synthetase-like"/>
    <property type="match status" value="1"/>
</dbReference>
<dbReference type="Proteomes" id="UP000182703">
    <property type="component" value="Chromosome"/>
</dbReference>
<keyword evidence="4" id="KW-0443">Lipid metabolism</keyword>
<dbReference type="CDD" id="cd12118">
    <property type="entry name" value="ttLC_FACS_AEE21_like"/>
    <property type="match status" value="1"/>
</dbReference>
<proteinExistence type="inferred from homology"/>
<evidence type="ECO:0000313" key="11">
    <source>
        <dbReference type="Proteomes" id="UP000182703"/>
    </source>
</evidence>
<dbReference type="InterPro" id="IPR042099">
    <property type="entry name" value="ANL_N_sf"/>
</dbReference>
<dbReference type="InterPro" id="IPR045851">
    <property type="entry name" value="AMP-bd_C_sf"/>
</dbReference>
<evidence type="ECO:0000256" key="4">
    <source>
        <dbReference type="ARBA" id="ARBA00023098"/>
    </source>
</evidence>
<evidence type="ECO:0000313" key="10">
    <source>
        <dbReference type="EMBL" id="APF38289.1"/>
    </source>
</evidence>
<comment type="catalytic activity">
    <reaction evidence="5">
        <text>3-(methylsulfanyl)propanoate + ATP + CoA = 3-(methylsulfanyl)propanoyl-CoA + AMP + diphosphate</text>
        <dbReference type="Rhea" id="RHEA:43052"/>
        <dbReference type="ChEBI" id="CHEBI:30616"/>
        <dbReference type="ChEBI" id="CHEBI:33019"/>
        <dbReference type="ChEBI" id="CHEBI:49016"/>
        <dbReference type="ChEBI" id="CHEBI:57287"/>
        <dbReference type="ChEBI" id="CHEBI:82815"/>
        <dbReference type="ChEBI" id="CHEBI:456215"/>
        <dbReference type="EC" id="6.2.1.44"/>
    </reaction>
    <physiologicalReaction direction="left-to-right" evidence="5">
        <dbReference type="Rhea" id="RHEA:43053"/>
    </physiologicalReaction>
</comment>
<dbReference type="Pfam" id="PF13193">
    <property type="entry name" value="AMP-binding_C"/>
    <property type="match status" value="1"/>
</dbReference>
<comment type="similarity">
    <text evidence="1">Belongs to the ATP-dependent AMP-binding enzyme family.</text>
</comment>
<dbReference type="EMBL" id="CP018095">
    <property type="protein sequence ID" value="APF38289.1"/>
    <property type="molecule type" value="Genomic_DNA"/>
</dbReference>
<gene>
    <name evidence="10" type="ORF">BOQ54_13940</name>
</gene>
<keyword evidence="11" id="KW-1185">Reference proteome</keyword>
<keyword evidence="3" id="KW-0276">Fatty acid metabolism</keyword>
<accession>A0AAC9JTZ3</accession>